<dbReference type="InterPro" id="IPR027084">
    <property type="entry name" value="Mps1_cat"/>
</dbReference>
<dbReference type="PANTHER" id="PTHR22974">
    <property type="entry name" value="MIXED LINEAGE PROTEIN KINASE"/>
    <property type="match status" value="1"/>
</dbReference>
<dbReference type="GO" id="GO:0005634">
    <property type="term" value="C:nucleus"/>
    <property type="evidence" value="ECO:0007669"/>
    <property type="project" value="TreeGrafter"/>
</dbReference>
<reference evidence="9" key="1">
    <citation type="journal article" date="2023" name="Science">
        <title>Genome structures resolve the early diversification of teleost fishes.</title>
        <authorList>
            <person name="Parey E."/>
            <person name="Louis A."/>
            <person name="Montfort J."/>
            <person name="Bouchez O."/>
            <person name="Roques C."/>
            <person name="Iampietro C."/>
            <person name="Lluch J."/>
            <person name="Castinel A."/>
            <person name="Donnadieu C."/>
            <person name="Desvignes T."/>
            <person name="Floi Bucao C."/>
            <person name="Jouanno E."/>
            <person name="Wen M."/>
            <person name="Mejri S."/>
            <person name="Dirks R."/>
            <person name="Jansen H."/>
            <person name="Henkel C."/>
            <person name="Chen W.J."/>
            <person name="Zahm M."/>
            <person name="Cabau C."/>
            <person name="Klopp C."/>
            <person name="Thompson A.W."/>
            <person name="Robinson-Rechavi M."/>
            <person name="Braasch I."/>
            <person name="Lecointre G."/>
            <person name="Bobe J."/>
            <person name="Postlethwait J.H."/>
            <person name="Berthelot C."/>
            <person name="Roest Crollius H."/>
            <person name="Guiguen Y."/>
        </authorList>
    </citation>
    <scope>NUCLEOTIDE SEQUENCE</scope>
    <source>
        <strain evidence="9">WJC10195</strain>
    </source>
</reference>
<feature type="region of interest" description="Disordered" evidence="7">
    <location>
        <begin position="197"/>
        <end position="319"/>
    </location>
</feature>
<dbReference type="PROSITE" id="PS00108">
    <property type="entry name" value="PROTEIN_KINASE_ST"/>
    <property type="match status" value="1"/>
</dbReference>
<gene>
    <name evidence="9" type="ORF">SKAU_G00216440</name>
</gene>
<evidence type="ECO:0000256" key="6">
    <source>
        <dbReference type="PROSITE-ProRule" id="PRU10141"/>
    </source>
</evidence>
<dbReference type="AlphaFoldDB" id="A0A9Q1IUK9"/>
<dbReference type="CDD" id="cd14131">
    <property type="entry name" value="PKc_Mps1"/>
    <property type="match status" value="1"/>
</dbReference>
<dbReference type="GO" id="GO:0007094">
    <property type="term" value="P:mitotic spindle assembly checkpoint signaling"/>
    <property type="evidence" value="ECO:0007669"/>
    <property type="project" value="TreeGrafter"/>
</dbReference>
<keyword evidence="4" id="KW-0418">Kinase</keyword>
<dbReference type="FunFam" id="3.30.200.20:FF:000131">
    <property type="entry name" value="Dual specificity protein kinase TTK"/>
    <property type="match status" value="1"/>
</dbReference>
<dbReference type="GO" id="GO:0004674">
    <property type="term" value="F:protein serine/threonine kinase activity"/>
    <property type="evidence" value="ECO:0007669"/>
    <property type="project" value="UniProtKB-KW"/>
</dbReference>
<evidence type="ECO:0000313" key="10">
    <source>
        <dbReference type="Proteomes" id="UP001152622"/>
    </source>
</evidence>
<dbReference type="InterPro" id="IPR017441">
    <property type="entry name" value="Protein_kinase_ATP_BS"/>
</dbReference>
<dbReference type="GO" id="GO:0033316">
    <property type="term" value="P:meiotic spindle assembly checkpoint signaling"/>
    <property type="evidence" value="ECO:0007669"/>
    <property type="project" value="TreeGrafter"/>
</dbReference>
<keyword evidence="3 6" id="KW-0547">Nucleotide-binding</keyword>
<evidence type="ECO:0000256" key="5">
    <source>
        <dbReference type="ARBA" id="ARBA00022840"/>
    </source>
</evidence>
<evidence type="ECO:0000259" key="8">
    <source>
        <dbReference type="PROSITE" id="PS50011"/>
    </source>
</evidence>
<feature type="domain" description="Protein kinase" evidence="8">
    <location>
        <begin position="684"/>
        <end position="948"/>
    </location>
</feature>
<dbReference type="Gene3D" id="1.25.40.10">
    <property type="entry name" value="Tetratricopeptide repeat domain"/>
    <property type="match status" value="2"/>
</dbReference>
<organism evidence="9 10">
    <name type="scientific">Synaphobranchus kaupii</name>
    <name type="common">Kaup's arrowtooth eel</name>
    <dbReference type="NCBI Taxonomy" id="118154"/>
    <lineage>
        <taxon>Eukaryota</taxon>
        <taxon>Metazoa</taxon>
        <taxon>Chordata</taxon>
        <taxon>Craniata</taxon>
        <taxon>Vertebrata</taxon>
        <taxon>Euteleostomi</taxon>
        <taxon>Actinopterygii</taxon>
        <taxon>Neopterygii</taxon>
        <taxon>Teleostei</taxon>
        <taxon>Anguilliformes</taxon>
        <taxon>Synaphobranchidae</taxon>
        <taxon>Synaphobranchus</taxon>
    </lineage>
</organism>
<dbReference type="PROSITE" id="PS50011">
    <property type="entry name" value="PROTEIN_KINASE_DOM"/>
    <property type="match status" value="1"/>
</dbReference>
<dbReference type="InterPro" id="IPR011009">
    <property type="entry name" value="Kinase-like_dom_sf"/>
</dbReference>
<dbReference type="EMBL" id="JAINUF010000007">
    <property type="protein sequence ID" value="KAJ8354077.1"/>
    <property type="molecule type" value="Genomic_DNA"/>
</dbReference>
<dbReference type="GO" id="GO:0005524">
    <property type="term" value="F:ATP binding"/>
    <property type="evidence" value="ECO:0007669"/>
    <property type="project" value="UniProtKB-UniRule"/>
</dbReference>
<evidence type="ECO:0000256" key="7">
    <source>
        <dbReference type="SAM" id="MobiDB-lite"/>
    </source>
</evidence>
<dbReference type="PANTHER" id="PTHR22974:SF21">
    <property type="entry name" value="DUAL SPECIFICITY PROTEIN KINASE TTK"/>
    <property type="match status" value="1"/>
</dbReference>
<evidence type="ECO:0000256" key="1">
    <source>
        <dbReference type="ARBA" id="ARBA00022527"/>
    </source>
</evidence>
<dbReference type="SMART" id="SM00220">
    <property type="entry name" value="S_TKc"/>
    <property type="match status" value="1"/>
</dbReference>
<name>A0A9Q1IUK9_SYNKA</name>
<keyword evidence="1" id="KW-0723">Serine/threonine-protein kinase</keyword>
<dbReference type="SUPFAM" id="SSF56112">
    <property type="entry name" value="Protein kinase-like (PK-like)"/>
    <property type="match status" value="1"/>
</dbReference>
<dbReference type="Gene3D" id="1.10.510.10">
    <property type="entry name" value="Transferase(Phosphotransferase) domain 1"/>
    <property type="match status" value="1"/>
</dbReference>
<feature type="compositionally biased region" description="Gly residues" evidence="7">
    <location>
        <begin position="270"/>
        <end position="279"/>
    </location>
</feature>
<dbReference type="OrthoDB" id="20524at2759"/>
<evidence type="ECO:0000313" key="9">
    <source>
        <dbReference type="EMBL" id="KAJ8354077.1"/>
    </source>
</evidence>
<dbReference type="PROSITE" id="PS00107">
    <property type="entry name" value="PROTEIN_KINASE_ATP"/>
    <property type="match status" value="1"/>
</dbReference>
<keyword evidence="5 6" id="KW-0067">ATP-binding</keyword>
<feature type="region of interest" description="Disordered" evidence="7">
    <location>
        <begin position="521"/>
        <end position="559"/>
    </location>
</feature>
<feature type="compositionally biased region" description="Basic and acidic residues" evidence="7">
    <location>
        <begin position="197"/>
        <end position="206"/>
    </location>
</feature>
<dbReference type="Pfam" id="PF00069">
    <property type="entry name" value="Pkinase"/>
    <property type="match status" value="1"/>
</dbReference>
<dbReference type="InterPro" id="IPR000719">
    <property type="entry name" value="Prot_kinase_dom"/>
</dbReference>
<dbReference type="InterPro" id="IPR008271">
    <property type="entry name" value="Ser/Thr_kinase_AS"/>
</dbReference>
<dbReference type="GO" id="GO:0004712">
    <property type="term" value="F:protein serine/threonine/tyrosine kinase activity"/>
    <property type="evidence" value="ECO:0007669"/>
    <property type="project" value="TreeGrafter"/>
</dbReference>
<feature type="binding site" evidence="6">
    <location>
        <position position="712"/>
    </location>
    <ligand>
        <name>ATP</name>
        <dbReference type="ChEBI" id="CHEBI:30616"/>
    </ligand>
</feature>
<evidence type="ECO:0000256" key="4">
    <source>
        <dbReference type="ARBA" id="ARBA00022777"/>
    </source>
</evidence>
<evidence type="ECO:0000256" key="2">
    <source>
        <dbReference type="ARBA" id="ARBA00022679"/>
    </source>
</evidence>
<proteinExistence type="predicted"/>
<keyword evidence="10" id="KW-1185">Reference proteome</keyword>
<dbReference type="FunFam" id="1.25.40.10:FF:000101">
    <property type="entry name" value="Dual specificity protein kinase TTK"/>
    <property type="match status" value="2"/>
</dbReference>
<keyword evidence="2" id="KW-0808">Transferase</keyword>
<protein>
    <recommendedName>
        <fullName evidence="8">Protein kinase domain-containing protein</fullName>
    </recommendedName>
</protein>
<dbReference type="GO" id="GO:0098813">
    <property type="term" value="P:nuclear chromosome segregation"/>
    <property type="evidence" value="ECO:0007669"/>
    <property type="project" value="UniProtKB-ARBA"/>
</dbReference>
<dbReference type="Gene3D" id="3.30.200.20">
    <property type="entry name" value="Phosphorylase Kinase, domain 1"/>
    <property type="match status" value="1"/>
</dbReference>
<feature type="compositionally biased region" description="Polar residues" evidence="7">
    <location>
        <begin position="286"/>
        <end position="301"/>
    </location>
</feature>
<comment type="caution">
    <text evidence="9">The sequence shown here is derived from an EMBL/GenBank/DDBJ whole genome shotgun (WGS) entry which is preliminary data.</text>
</comment>
<dbReference type="GO" id="GO:0034501">
    <property type="term" value="P:protein localization to kinetochore"/>
    <property type="evidence" value="ECO:0007669"/>
    <property type="project" value="TreeGrafter"/>
</dbReference>
<accession>A0A9Q1IUK9</accession>
<dbReference type="InterPro" id="IPR011990">
    <property type="entry name" value="TPR-like_helical_dom_sf"/>
</dbReference>
<evidence type="ECO:0000256" key="3">
    <source>
        <dbReference type="ARBA" id="ARBA00022741"/>
    </source>
</evidence>
<dbReference type="Proteomes" id="UP001152622">
    <property type="component" value="Chromosome 7"/>
</dbReference>
<dbReference type="GO" id="GO:0000776">
    <property type="term" value="C:kinetochore"/>
    <property type="evidence" value="ECO:0007669"/>
    <property type="project" value="TreeGrafter"/>
</dbReference>
<sequence>MEEEEHTDRKMQLAMLSKKLQNIKKHLNEDNTDNINQIISSNSPETCWSYLLNLEKKGNPHTDSNFLTRLIDYYTRVFSNFTLAKHSQNESYARILVRFAQLKAIQDPDEARDHFTVARSNSKAFSFVHIAHANFEFSQGNAKKSTSILQRAFEVNAKPTGLLEMALQNLKAGKTPLLSTDDKENLLVPVISNSQESRKSSMEFHKVTPSSDGSGELQLGSVFPRVDQNSVSQEDPVAVWRSGPQRRRICNMPGRVPVLPFSIPEDEGSDGNGSDGNGGQMKKSDTSCPSSNMTRQTSGSRAHTLVPFSSSKKGSGDGDSYSLLNLKPSVISPEPHPWEDSEATESTTAFLHRPDRKVSTTTEVCTENLNQIISSNSPESCWTYLRNLEKKGNPHTDSILLTKLINYYFRVFSSFPLGKYSQNESYARMLVRFAELKAIQDDDEAQDNFTIARSNCKSFAFVHIAHAQFKLSQGNAKKSAAILQRAFEVNAKPRWLLEMALQNLKAGKTPLLSTDNKENLMEEPLSHTSVTGQSETRERVENQSKLPANSGPYKPVCNPPSDWKIPARIGRYISPEDKRFPTIQVPTPQAAEPAPAPSVLPPARGNPPLTCETPNQKPLNANSFVTPVVKRNPPVMASVPVPHCFGASQQPCTPQNQVCPAQLTPQGSVSALSNDSITIKGRQFFILKMIGQGGSSKVYQVLDHRRQLFAVKYVNLEEADAQTVEGYKNEIEHLNHLQQYSDQIIKLHDYEITNSCIYMLMECGNLDLNTWLRKRKSVNPLERKFYWKNMLEAVQTIHKHGIIHSDLKPANFIIVNGSLKLIDFGISNRIQPDVTSIVKDSQVGTLNYMSPEAIKDPSSKAGKPSSKISPKGDVWSLGCILYCMTYGKTPFQKITNQFTKMHAIIDPSHEIDFPDVAEKDLLDVLKKCLLRNPKQRISISELLAHPYLQLQPQSVPEPAQPNNNDLKRILSELAALRSPNSIVRAASNLAKMCDSGKRLDVSECVRSAET</sequence>
<dbReference type="FunFam" id="1.10.510.10:FF:000224">
    <property type="entry name" value="serine/threonine-protein kinase mph1 isoform X1"/>
    <property type="match status" value="1"/>
</dbReference>